<dbReference type="Proteomes" id="UP000295281">
    <property type="component" value="Unassembled WGS sequence"/>
</dbReference>
<protein>
    <submittedName>
        <fullName evidence="3">Radical SAM-linked protein</fullName>
    </submittedName>
</protein>
<evidence type="ECO:0000313" key="3">
    <source>
        <dbReference type="EMBL" id="TDQ46868.1"/>
    </source>
</evidence>
<dbReference type="AlphaFoldDB" id="A0A4R6UIY7"/>
<proteinExistence type="predicted"/>
<dbReference type="NCBIfam" id="TIGR03936">
    <property type="entry name" value="sam_1_link_chp"/>
    <property type="match status" value="1"/>
</dbReference>
<reference evidence="3 4" key="1">
    <citation type="submission" date="2019-03" db="EMBL/GenBank/DDBJ databases">
        <title>Genomic Encyclopedia of Type Strains, Phase IV (KMG-IV): sequencing the most valuable type-strain genomes for metagenomic binning, comparative biology and taxonomic classification.</title>
        <authorList>
            <person name="Goeker M."/>
        </authorList>
    </citation>
    <scope>NUCLEOTIDE SEQUENCE [LARGE SCALE GENOMIC DNA]</scope>
    <source>
        <strain evidence="3 4">DSM 46770</strain>
    </source>
</reference>
<gene>
    <name evidence="3" type="ORF">EV190_12322</name>
</gene>
<feature type="region of interest" description="Disordered" evidence="1">
    <location>
        <begin position="228"/>
        <end position="263"/>
    </location>
</feature>
<evidence type="ECO:0000259" key="2">
    <source>
        <dbReference type="Pfam" id="PF10105"/>
    </source>
</evidence>
<organism evidence="3 4">
    <name type="scientific">Actinorugispora endophytica</name>
    <dbReference type="NCBI Taxonomy" id="1605990"/>
    <lineage>
        <taxon>Bacteria</taxon>
        <taxon>Bacillati</taxon>
        <taxon>Actinomycetota</taxon>
        <taxon>Actinomycetes</taxon>
        <taxon>Streptosporangiales</taxon>
        <taxon>Nocardiopsidaceae</taxon>
        <taxon>Actinorugispora</taxon>
    </lineage>
</organism>
<evidence type="ECO:0000313" key="4">
    <source>
        <dbReference type="Proteomes" id="UP000295281"/>
    </source>
</evidence>
<feature type="domain" description="DUF2344" evidence="2">
    <location>
        <begin position="1"/>
        <end position="187"/>
    </location>
</feature>
<accession>A0A4R6UIY7</accession>
<evidence type="ECO:0000256" key="1">
    <source>
        <dbReference type="SAM" id="MobiDB-lite"/>
    </source>
</evidence>
<sequence length="263" mass="28294">MRVRYAKRHRMRFASHRDIARALERALRRAEVPVAFSAGFSPHPKISYTGAAPTGVASEAEYFELTLTEPLDPERLRVRLDEAMPQGIDVIEAVPAAAGGLADRLEASEWRIELPGVTPDDAAAAAAVFRTAERVEVERLTKKGLRRFDTRPPVLYLDVDRRAAIERQETYAILRLIVRHTTPAVRPDDVVTGLRQVAGLAPPSSPLMTRLAQGPLDEASGAIADPLAAEDAASDPGATAVSAHTGNASTRSRTGNVGAPQGL</sequence>
<dbReference type="Pfam" id="PF10105">
    <property type="entry name" value="DUF2344"/>
    <property type="match status" value="1"/>
</dbReference>
<keyword evidence="4" id="KW-1185">Reference proteome</keyword>
<dbReference type="OrthoDB" id="9780488at2"/>
<dbReference type="EMBL" id="SNYN01000023">
    <property type="protein sequence ID" value="TDQ46868.1"/>
    <property type="molecule type" value="Genomic_DNA"/>
</dbReference>
<name>A0A4R6UIY7_9ACTN</name>
<comment type="caution">
    <text evidence="3">The sequence shown here is derived from an EMBL/GenBank/DDBJ whole genome shotgun (WGS) entry which is preliminary data.</text>
</comment>
<dbReference type="InterPro" id="IPR018768">
    <property type="entry name" value="DUF2344"/>
</dbReference>
<feature type="compositionally biased region" description="Polar residues" evidence="1">
    <location>
        <begin position="242"/>
        <end position="255"/>
    </location>
</feature>